<name>A0A9X3AFW7_9GAMM</name>
<proteinExistence type="predicted"/>
<gene>
    <name evidence="1" type="ORF">NYR02_03860</name>
</gene>
<sequence>MSLNCVFCSKPVFGLGGLTVPLKGPAHQLCFQAFNVLKRTFQKLDITELNDDELRDLKDLVLAEENDRRRRNEPGGDDIELF</sequence>
<evidence type="ECO:0000313" key="1">
    <source>
        <dbReference type="EMBL" id="MCT7358156.1"/>
    </source>
</evidence>
<dbReference type="RefSeq" id="WP_260975076.1">
    <property type="nucleotide sequence ID" value="NZ_JAOANI010000012.1"/>
</dbReference>
<reference evidence="1" key="2">
    <citation type="submission" date="2022-08" db="EMBL/GenBank/DDBJ databases">
        <authorList>
            <person name="Dong C."/>
        </authorList>
    </citation>
    <scope>NUCLEOTIDE SEQUENCE</scope>
    <source>
        <strain evidence="1">59MF3M-4</strain>
    </source>
</reference>
<comment type="caution">
    <text evidence="1">The sequence shown here is derived from an EMBL/GenBank/DDBJ whole genome shotgun (WGS) entry which is preliminary data.</text>
</comment>
<dbReference type="AlphaFoldDB" id="A0A9X3AFW7"/>
<dbReference type="EMBL" id="JAOANI010000012">
    <property type="protein sequence ID" value="MCT7358156.1"/>
    <property type="molecule type" value="Genomic_DNA"/>
</dbReference>
<accession>A0A9X3AFW7</accession>
<organism evidence="1 2">
    <name type="scientific">Thalassolituus pacificus</name>
    <dbReference type="NCBI Taxonomy" id="2975440"/>
    <lineage>
        <taxon>Bacteria</taxon>
        <taxon>Pseudomonadati</taxon>
        <taxon>Pseudomonadota</taxon>
        <taxon>Gammaproteobacteria</taxon>
        <taxon>Oceanospirillales</taxon>
        <taxon>Oceanospirillaceae</taxon>
        <taxon>Thalassolituus</taxon>
    </lineage>
</organism>
<protein>
    <submittedName>
        <fullName evidence="1">DUF2175 domain-containing protein</fullName>
    </submittedName>
</protein>
<dbReference type="Proteomes" id="UP001147830">
    <property type="component" value="Unassembled WGS sequence"/>
</dbReference>
<reference evidence="1" key="1">
    <citation type="journal article" date="2022" name="Front. Microbiol.">
        <title>Genome-based taxonomic rearrangement of Oceanobacter-related bacteria including the description of Thalassolituus hydrocarbonoclasticus sp. nov. and Thalassolituus pacificus sp. nov. and emended description of the genus Thalassolituus.</title>
        <authorList>
            <person name="Dong C."/>
            <person name="Wei L."/>
            <person name="Wang J."/>
            <person name="Lai Q."/>
            <person name="Huang Z."/>
            <person name="Shao Z."/>
        </authorList>
    </citation>
    <scope>NUCLEOTIDE SEQUENCE</scope>
    <source>
        <strain evidence="1">59MF3M-4</strain>
    </source>
</reference>
<evidence type="ECO:0000313" key="2">
    <source>
        <dbReference type="Proteomes" id="UP001147830"/>
    </source>
</evidence>
<keyword evidence="2" id="KW-1185">Reference proteome</keyword>